<dbReference type="InterPro" id="IPR006083">
    <property type="entry name" value="PRK/URK"/>
</dbReference>
<protein>
    <recommendedName>
        <fullName evidence="1">Phosphoribulokinase/uridine kinase domain-containing protein</fullName>
    </recommendedName>
</protein>
<proteinExistence type="predicted"/>
<evidence type="ECO:0000259" key="1">
    <source>
        <dbReference type="Pfam" id="PF00485"/>
    </source>
</evidence>
<accession>A0AA38HG35</accession>
<dbReference type="GO" id="GO:0016301">
    <property type="term" value="F:kinase activity"/>
    <property type="evidence" value="ECO:0007669"/>
    <property type="project" value="InterPro"/>
</dbReference>
<feature type="domain" description="Phosphoribulokinase/uridine kinase" evidence="1">
    <location>
        <begin position="8"/>
        <end position="101"/>
    </location>
</feature>
<reference evidence="2" key="1">
    <citation type="journal article" date="2023" name="G3 (Bethesda)">
        <title>Whole genome assemblies of Zophobas morio and Tenebrio molitor.</title>
        <authorList>
            <person name="Kaur S."/>
            <person name="Stinson S.A."/>
            <person name="diCenzo G.C."/>
        </authorList>
    </citation>
    <scope>NUCLEOTIDE SEQUENCE</scope>
    <source>
        <strain evidence="2">QUZm001</strain>
    </source>
</reference>
<dbReference type="EMBL" id="JALNTZ010004116">
    <property type="protein sequence ID" value="KAJ3615479.1"/>
    <property type="molecule type" value="Genomic_DNA"/>
</dbReference>
<dbReference type="GO" id="GO:0005524">
    <property type="term" value="F:ATP binding"/>
    <property type="evidence" value="ECO:0007669"/>
    <property type="project" value="InterPro"/>
</dbReference>
<gene>
    <name evidence="2" type="ORF">Zmor_016385</name>
</gene>
<dbReference type="Pfam" id="PF00485">
    <property type="entry name" value="PRK"/>
    <property type="match status" value="1"/>
</dbReference>
<organism evidence="2 3">
    <name type="scientific">Zophobas morio</name>
    <dbReference type="NCBI Taxonomy" id="2755281"/>
    <lineage>
        <taxon>Eukaryota</taxon>
        <taxon>Metazoa</taxon>
        <taxon>Ecdysozoa</taxon>
        <taxon>Arthropoda</taxon>
        <taxon>Hexapoda</taxon>
        <taxon>Insecta</taxon>
        <taxon>Pterygota</taxon>
        <taxon>Neoptera</taxon>
        <taxon>Endopterygota</taxon>
        <taxon>Coleoptera</taxon>
        <taxon>Polyphaga</taxon>
        <taxon>Cucujiformia</taxon>
        <taxon>Tenebrionidae</taxon>
        <taxon>Zophobas</taxon>
    </lineage>
</organism>
<name>A0AA38HG35_9CUCU</name>
<dbReference type="Gene3D" id="3.40.50.300">
    <property type="entry name" value="P-loop containing nucleotide triphosphate hydrolases"/>
    <property type="match status" value="1"/>
</dbReference>
<dbReference type="PANTHER" id="PTHR10285">
    <property type="entry name" value="URIDINE KINASE"/>
    <property type="match status" value="1"/>
</dbReference>
<keyword evidence="3" id="KW-1185">Reference proteome</keyword>
<evidence type="ECO:0000313" key="2">
    <source>
        <dbReference type="EMBL" id="KAJ3615479.1"/>
    </source>
</evidence>
<comment type="caution">
    <text evidence="2">The sequence shown here is derived from an EMBL/GenBank/DDBJ whole genome shotgun (WGS) entry which is preliminary data.</text>
</comment>
<dbReference type="InterPro" id="IPR027417">
    <property type="entry name" value="P-loop_NTPase"/>
</dbReference>
<dbReference type="AlphaFoldDB" id="A0AA38HG35"/>
<sequence length="119" mass="13928">MHTQSGNTIHFEPSKVVILDGILALHIEEIRRRGDIKLFIKTDDDIRFIRRLERDVKQRGRALDDIVQQYLGTVRPMHKFFVEPSIDYADIIIPYYEGNKIAVDLVANKILNLINNERK</sequence>
<dbReference type="Proteomes" id="UP001168821">
    <property type="component" value="Unassembled WGS sequence"/>
</dbReference>
<evidence type="ECO:0000313" key="3">
    <source>
        <dbReference type="Proteomes" id="UP001168821"/>
    </source>
</evidence>
<dbReference type="SUPFAM" id="SSF52540">
    <property type="entry name" value="P-loop containing nucleoside triphosphate hydrolases"/>
    <property type="match status" value="1"/>
</dbReference>
<dbReference type="PRINTS" id="PR00988">
    <property type="entry name" value="URIDINKINASE"/>
</dbReference>